<keyword evidence="7 10" id="KW-0067">ATP-binding</keyword>
<sequence>MNGDLSLSQTLGGLRIANPDEDAAATPPPPPAESPSAARQPSPSPSPSLSLSLSSSPSRAWLSSTGTGTDQPKPQDASPPQAQAQAQAQAYIEEEPTGASLSGSSNAHAHAHAHAHANSNAYAGSPSGSPLAETASSSSHSPRLTHRQSMPLAHQAQHQASYPPYAAGPLLQHQHQHQRTAAPTSQPMRERPVSTSMYQHPNLSTSSTTAPGTYRYSDEAMAADVRRTASSRVAPGALPGREASRRDPYRQSAQMTAMNGPLPPRRSSRRIPMDGPASGIPQLSSSPYSLEGGPLSSSEEWKDKGAAVSTRQDMDQNGRPITRVVKKGVKDFNFGRTLGEGSYSTVLAATDRQTLREYAIKVLDKRHIIKEKKVKYVNIEKDTLNRLTEHPGIVRLYYTFQDERSLYFVLDLAAGGELLGFLKKMGTFDVECTRFYGAQILDAIDYMHNKGVIHRDLKPENVLLDDAMHVKITDFGTAKILDHKSNGFGSTAGDPLAGGESDRAQSFVGTAEYVSPELLTDKNACKASDLWAFGCIIYQLLAGRPPFKAANEYMTFQKIVGLEYTFPDGFPPLAKDLVERLLVLDPATRLPMEHIKNHAFFDGVQWGKGLWKQKAPRLKAYSPPAQEPIKLNGPSTPAAATSNQPQARPKPRLITELPPPSQLDIDWSPVLTKRDERILKLGNMFVTQHPPGHAVGGKEEPVEQPKKFSRFFGGNTVKKRQRLVMITSNARVLMCAAGTNDKKLKEEVSLLSAGCAWRSYQDSKGLTAWLVETRDKQYVFEDPKSTTSDPDGSKYSSQEWLDSIEQARDYAFAQTMTNSYPGDATLNELVSNNPSSPTSTLGGGDSALEGVNIPASRHGHHLRKDQGDSDSIKGRKRFSKRHSKNGLANF</sequence>
<organism evidence="13 14">
    <name type="scientific">Decorospora gaudefroyi</name>
    <dbReference type="NCBI Taxonomy" id="184978"/>
    <lineage>
        <taxon>Eukaryota</taxon>
        <taxon>Fungi</taxon>
        <taxon>Dikarya</taxon>
        <taxon>Ascomycota</taxon>
        <taxon>Pezizomycotina</taxon>
        <taxon>Dothideomycetes</taxon>
        <taxon>Pleosporomycetidae</taxon>
        <taxon>Pleosporales</taxon>
        <taxon>Pleosporineae</taxon>
        <taxon>Pleosporaceae</taxon>
        <taxon>Decorospora</taxon>
    </lineage>
</organism>
<dbReference type="SUPFAM" id="SSF56112">
    <property type="entry name" value="Protein kinase-like (PK-like)"/>
    <property type="match status" value="1"/>
</dbReference>
<feature type="compositionally biased region" description="Polar residues" evidence="11">
    <location>
        <begin position="633"/>
        <end position="646"/>
    </location>
</feature>
<accession>A0A6A5KB70</accession>
<dbReference type="Pfam" id="PF00069">
    <property type="entry name" value="Pkinase"/>
    <property type="match status" value="1"/>
</dbReference>
<dbReference type="InterPro" id="IPR000719">
    <property type="entry name" value="Prot_kinase_dom"/>
</dbReference>
<comment type="catalytic activity">
    <reaction evidence="9">
        <text>L-seryl-[protein] + ATP = O-phospho-L-seryl-[protein] + ADP + H(+)</text>
        <dbReference type="Rhea" id="RHEA:17989"/>
        <dbReference type="Rhea" id="RHEA-COMP:9863"/>
        <dbReference type="Rhea" id="RHEA-COMP:11604"/>
        <dbReference type="ChEBI" id="CHEBI:15378"/>
        <dbReference type="ChEBI" id="CHEBI:29999"/>
        <dbReference type="ChEBI" id="CHEBI:30616"/>
        <dbReference type="ChEBI" id="CHEBI:83421"/>
        <dbReference type="ChEBI" id="CHEBI:456216"/>
        <dbReference type="EC" id="2.7.11.1"/>
    </reaction>
</comment>
<keyword evidence="5 10" id="KW-0547">Nucleotide-binding</keyword>
<dbReference type="FunFam" id="1.10.510.10:FF:000163">
    <property type="entry name" value="3-phosphoinositide-dependent protein kinase 1"/>
    <property type="match status" value="1"/>
</dbReference>
<feature type="domain" description="Protein kinase" evidence="12">
    <location>
        <begin position="332"/>
        <end position="601"/>
    </location>
</feature>
<evidence type="ECO:0000256" key="9">
    <source>
        <dbReference type="ARBA" id="ARBA00048679"/>
    </source>
</evidence>
<feature type="binding site" evidence="10">
    <location>
        <position position="361"/>
    </location>
    <ligand>
        <name>ATP</name>
        <dbReference type="ChEBI" id="CHEBI:30616"/>
    </ligand>
</feature>
<dbReference type="GO" id="GO:0004674">
    <property type="term" value="F:protein serine/threonine kinase activity"/>
    <property type="evidence" value="ECO:0007669"/>
    <property type="project" value="UniProtKB-KW"/>
</dbReference>
<evidence type="ECO:0000256" key="8">
    <source>
        <dbReference type="ARBA" id="ARBA00047899"/>
    </source>
</evidence>
<evidence type="ECO:0000256" key="3">
    <source>
        <dbReference type="ARBA" id="ARBA00022527"/>
    </source>
</evidence>
<evidence type="ECO:0000256" key="11">
    <source>
        <dbReference type="SAM" id="MobiDB-lite"/>
    </source>
</evidence>
<keyword evidence="3" id="KW-0723">Serine/threonine-protein kinase</keyword>
<keyword evidence="6 13" id="KW-0418">Kinase</keyword>
<dbReference type="CDD" id="cd05581">
    <property type="entry name" value="STKc_PDK1"/>
    <property type="match status" value="1"/>
</dbReference>
<gene>
    <name evidence="13" type="ORF">BDW02DRAFT_569712</name>
</gene>
<dbReference type="SMART" id="SM00220">
    <property type="entry name" value="S_TKc"/>
    <property type="match status" value="1"/>
</dbReference>
<protein>
    <recommendedName>
        <fullName evidence="2">non-specific serine/threonine protein kinase</fullName>
        <ecNumber evidence="2">2.7.11.1</ecNumber>
    </recommendedName>
</protein>
<comment type="catalytic activity">
    <reaction evidence="8">
        <text>L-threonyl-[protein] + ATP = O-phospho-L-threonyl-[protein] + ADP + H(+)</text>
        <dbReference type="Rhea" id="RHEA:46608"/>
        <dbReference type="Rhea" id="RHEA-COMP:11060"/>
        <dbReference type="Rhea" id="RHEA-COMP:11605"/>
        <dbReference type="ChEBI" id="CHEBI:15378"/>
        <dbReference type="ChEBI" id="CHEBI:30013"/>
        <dbReference type="ChEBI" id="CHEBI:30616"/>
        <dbReference type="ChEBI" id="CHEBI:61977"/>
        <dbReference type="ChEBI" id="CHEBI:456216"/>
        <dbReference type="EC" id="2.7.11.1"/>
    </reaction>
</comment>
<dbReference type="Gene3D" id="1.10.510.10">
    <property type="entry name" value="Transferase(Phosphotransferase) domain 1"/>
    <property type="match status" value="1"/>
</dbReference>
<feature type="compositionally biased region" description="Polar residues" evidence="11">
    <location>
        <begin position="179"/>
        <end position="211"/>
    </location>
</feature>
<evidence type="ECO:0000256" key="1">
    <source>
        <dbReference type="ARBA" id="ARBA00010006"/>
    </source>
</evidence>
<dbReference type="PROSITE" id="PS00108">
    <property type="entry name" value="PROTEIN_KINASE_ST"/>
    <property type="match status" value="1"/>
</dbReference>
<dbReference type="EC" id="2.7.11.1" evidence="2"/>
<name>A0A6A5KB70_9PLEO</name>
<evidence type="ECO:0000256" key="10">
    <source>
        <dbReference type="PROSITE-ProRule" id="PRU10141"/>
    </source>
</evidence>
<evidence type="ECO:0000256" key="2">
    <source>
        <dbReference type="ARBA" id="ARBA00012513"/>
    </source>
</evidence>
<evidence type="ECO:0000256" key="4">
    <source>
        <dbReference type="ARBA" id="ARBA00022679"/>
    </source>
</evidence>
<dbReference type="GO" id="GO:0005524">
    <property type="term" value="F:ATP binding"/>
    <property type="evidence" value="ECO:0007669"/>
    <property type="project" value="UniProtKB-UniRule"/>
</dbReference>
<dbReference type="InterPro" id="IPR050236">
    <property type="entry name" value="Ser_Thr_kinase_AGC"/>
</dbReference>
<reference evidence="13" key="1">
    <citation type="submission" date="2020-01" db="EMBL/GenBank/DDBJ databases">
        <authorList>
            <consortium name="DOE Joint Genome Institute"/>
            <person name="Haridas S."/>
            <person name="Albert R."/>
            <person name="Binder M."/>
            <person name="Bloem J."/>
            <person name="Labutti K."/>
            <person name="Salamov A."/>
            <person name="Andreopoulos B."/>
            <person name="Baker S.E."/>
            <person name="Barry K."/>
            <person name="Bills G."/>
            <person name="Bluhm B.H."/>
            <person name="Cannon C."/>
            <person name="Castanera R."/>
            <person name="Culley D.E."/>
            <person name="Daum C."/>
            <person name="Ezra D."/>
            <person name="Gonzalez J.B."/>
            <person name="Henrissat B."/>
            <person name="Kuo A."/>
            <person name="Liang C."/>
            <person name="Lipzen A."/>
            <person name="Lutzoni F."/>
            <person name="Magnuson J."/>
            <person name="Mondo S."/>
            <person name="Nolan M."/>
            <person name="Ohm R."/>
            <person name="Pangilinan J."/>
            <person name="Park H.-J."/>
            <person name="Ramirez L."/>
            <person name="Alfaro M."/>
            <person name="Sun H."/>
            <person name="Tritt A."/>
            <person name="Yoshinaga Y."/>
            <person name="Zwiers L.-H."/>
            <person name="Turgeon B.G."/>
            <person name="Goodwin S.B."/>
            <person name="Spatafora J.W."/>
            <person name="Crous P.W."/>
            <person name="Grigoriev I.V."/>
        </authorList>
    </citation>
    <scope>NUCLEOTIDE SEQUENCE</scope>
    <source>
        <strain evidence="13">P77</strain>
    </source>
</reference>
<dbReference type="PROSITE" id="PS00107">
    <property type="entry name" value="PROTEIN_KINASE_ATP"/>
    <property type="match status" value="1"/>
</dbReference>
<feature type="compositionally biased region" description="Low complexity" evidence="11">
    <location>
        <begin position="34"/>
        <end position="64"/>
    </location>
</feature>
<feature type="region of interest" description="Disordered" evidence="11">
    <location>
        <begin position="830"/>
        <end position="890"/>
    </location>
</feature>
<dbReference type="PANTHER" id="PTHR24356">
    <property type="entry name" value="SERINE/THREONINE-PROTEIN KINASE"/>
    <property type="match status" value="1"/>
</dbReference>
<feature type="compositionally biased region" description="Polar residues" evidence="11">
    <location>
        <begin position="1"/>
        <end position="11"/>
    </location>
</feature>
<dbReference type="AlphaFoldDB" id="A0A6A5KB70"/>
<feature type="region of interest" description="Disordered" evidence="11">
    <location>
        <begin position="623"/>
        <end position="659"/>
    </location>
</feature>
<dbReference type="PROSITE" id="PS50011">
    <property type="entry name" value="PROTEIN_KINASE_DOM"/>
    <property type="match status" value="1"/>
</dbReference>
<keyword evidence="14" id="KW-1185">Reference proteome</keyword>
<feature type="compositionally biased region" description="Polar residues" evidence="11">
    <location>
        <begin position="830"/>
        <end position="840"/>
    </location>
</feature>
<feature type="region of interest" description="Disordered" evidence="11">
    <location>
        <begin position="226"/>
        <end position="319"/>
    </location>
</feature>
<feature type="compositionally biased region" description="Low complexity" evidence="11">
    <location>
        <begin position="283"/>
        <end position="298"/>
    </location>
</feature>
<feature type="compositionally biased region" description="Low complexity" evidence="11">
    <location>
        <begin position="71"/>
        <end position="90"/>
    </location>
</feature>
<feature type="compositionally biased region" description="Low complexity" evidence="11">
    <location>
        <begin position="116"/>
        <end position="125"/>
    </location>
</feature>
<feature type="compositionally biased region" description="Basic and acidic residues" evidence="11">
    <location>
        <begin position="864"/>
        <end position="873"/>
    </location>
</feature>
<dbReference type="OrthoDB" id="347657at2759"/>
<feature type="region of interest" description="Disordered" evidence="11">
    <location>
        <begin position="1"/>
        <end position="214"/>
    </location>
</feature>
<dbReference type="InterPro" id="IPR017441">
    <property type="entry name" value="Protein_kinase_ATP_BS"/>
</dbReference>
<keyword evidence="4" id="KW-0808">Transferase</keyword>
<comment type="similarity">
    <text evidence="1">Belongs to the protein kinase superfamily. AGC Ser/Thr protein kinase family. PDPK1 subfamily.</text>
</comment>
<feature type="compositionally biased region" description="Basic residues" evidence="11">
    <location>
        <begin position="874"/>
        <end position="884"/>
    </location>
</feature>
<evidence type="ECO:0000256" key="7">
    <source>
        <dbReference type="ARBA" id="ARBA00022840"/>
    </source>
</evidence>
<dbReference type="InterPro" id="IPR011009">
    <property type="entry name" value="Kinase-like_dom_sf"/>
</dbReference>
<dbReference type="Proteomes" id="UP000800040">
    <property type="component" value="Unassembled WGS sequence"/>
</dbReference>
<evidence type="ECO:0000313" key="14">
    <source>
        <dbReference type="Proteomes" id="UP000800040"/>
    </source>
</evidence>
<evidence type="ECO:0000313" key="13">
    <source>
        <dbReference type="EMBL" id="KAF1833729.1"/>
    </source>
</evidence>
<evidence type="ECO:0000259" key="12">
    <source>
        <dbReference type="PROSITE" id="PS50011"/>
    </source>
</evidence>
<dbReference type="InterPro" id="IPR008271">
    <property type="entry name" value="Ser/Thr_kinase_AS"/>
</dbReference>
<proteinExistence type="inferred from homology"/>
<dbReference type="Gene3D" id="3.30.200.20">
    <property type="entry name" value="Phosphorylase Kinase, domain 1"/>
    <property type="match status" value="1"/>
</dbReference>
<dbReference type="EMBL" id="ML975313">
    <property type="protein sequence ID" value="KAF1833729.1"/>
    <property type="molecule type" value="Genomic_DNA"/>
</dbReference>
<evidence type="ECO:0000256" key="6">
    <source>
        <dbReference type="ARBA" id="ARBA00022777"/>
    </source>
</evidence>
<dbReference type="GO" id="GO:0035556">
    <property type="term" value="P:intracellular signal transduction"/>
    <property type="evidence" value="ECO:0007669"/>
    <property type="project" value="TreeGrafter"/>
</dbReference>
<dbReference type="PANTHER" id="PTHR24356:SF163">
    <property type="entry name" value="3-PHOSPHOINOSITIDE-DEPENDENT PROTEIN KINASE 1-RELATED"/>
    <property type="match status" value="1"/>
</dbReference>
<feature type="compositionally biased region" description="Low complexity" evidence="11">
    <location>
        <begin position="98"/>
        <end position="108"/>
    </location>
</feature>
<dbReference type="FunFam" id="3.30.200.20:FF:000128">
    <property type="entry name" value="Serine/threonine-protein kinase ksg1"/>
    <property type="match status" value="1"/>
</dbReference>
<dbReference type="InterPro" id="IPR039046">
    <property type="entry name" value="PDPK1"/>
</dbReference>
<evidence type="ECO:0000256" key="5">
    <source>
        <dbReference type="ARBA" id="ARBA00022741"/>
    </source>
</evidence>